<evidence type="ECO:0000313" key="1">
    <source>
        <dbReference type="EMBL" id="OHV96229.1"/>
    </source>
</evidence>
<evidence type="ECO:0000313" key="2">
    <source>
        <dbReference type="Proteomes" id="UP000179840"/>
    </source>
</evidence>
<dbReference type="Proteomes" id="UP000179840">
    <property type="component" value="Unassembled WGS sequence"/>
</dbReference>
<proteinExistence type="predicted"/>
<comment type="caution">
    <text evidence="1">The sequence shown here is derived from an EMBL/GenBank/DDBJ whole genome shotgun (WGS) entry which is preliminary data.</text>
</comment>
<sequence length="74" mass="7506">MIAARNVTAGRQSRLAVSAALAFAHQDAGVESALNSGCLDATEQIPCGACYGVLATAKRNGIRLMLAGREGSAT</sequence>
<name>A0A1S1U817_9BURK</name>
<dbReference type="RefSeq" id="WP_071077725.1">
    <property type="nucleotide sequence ID" value="NZ_LFKP01000008.1"/>
</dbReference>
<dbReference type="AlphaFoldDB" id="A0A1S1U817"/>
<accession>A0A1S1U817</accession>
<gene>
    <name evidence="1" type="ORF">AKG95_15665</name>
</gene>
<reference evidence="1 2" key="1">
    <citation type="submission" date="2015-06" db="EMBL/GenBank/DDBJ databases">
        <title>Draft genome sequencing of a biphenyl-degrading bacterium, Janthinobacterium lividum MEG1.</title>
        <authorList>
            <person name="Shimodaira J."/>
            <person name="Hatta T."/>
        </authorList>
    </citation>
    <scope>NUCLEOTIDE SEQUENCE [LARGE SCALE GENOMIC DNA]</scope>
    <source>
        <strain evidence="1 2">MEG1</strain>
    </source>
</reference>
<organism evidence="1 2">
    <name type="scientific">Janthinobacterium lividum</name>
    <dbReference type="NCBI Taxonomy" id="29581"/>
    <lineage>
        <taxon>Bacteria</taxon>
        <taxon>Pseudomonadati</taxon>
        <taxon>Pseudomonadota</taxon>
        <taxon>Betaproteobacteria</taxon>
        <taxon>Burkholderiales</taxon>
        <taxon>Oxalobacteraceae</taxon>
        <taxon>Janthinobacterium</taxon>
    </lineage>
</organism>
<protein>
    <submittedName>
        <fullName evidence="1">Uncharacterized protein</fullName>
    </submittedName>
</protein>
<dbReference type="EMBL" id="LFKP01000008">
    <property type="protein sequence ID" value="OHV96229.1"/>
    <property type="molecule type" value="Genomic_DNA"/>
</dbReference>